<evidence type="ECO:0000313" key="3">
    <source>
        <dbReference type="Proteomes" id="UP000027466"/>
    </source>
</evidence>
<dbReference type="AlphaFoldDB" id="A0A069PCT7"/>
<comment type="caution">
    <text evidence="2">The sequence shown here is derived from an EMBL/GenBank/DDBJ whole genome shotgun (WGS) entry which is preliminary data.</text>
</comment>
<dbReference type="Proteomes" id="UP000027466">
    <property type="component" value="Unassembled WGS sequence"/>
</dbReference>
<protein>
    <submittedName>
        <fullName evidence="2">Uncharacterized protein</fullName>
    </submittedName>
</protein>
<organism evidence="2 3">
    <name type="scientific">Caballeronia glathei</name>
    <dbReference type="NCBI Taxonomy" id="60547"/>
    <lineage>
        <taxon>Bacteria</taxon>
        <taxon>Pseudomonadati</taxon>
        <taxon>Pseudomonadota</taxon>
        <taxon>Betaproteobacteria</taxon>
        <taxon>Burkholderiales</taxon>
        <taxon>Burkholderiaceae</taxon>
        <taxon>Caballeronia</taxon>
    </lineage>
</organism>
<keyword evidence="1" id="KW-1133">Transmembrane helix</keyword>
<keyword evidence="1" id="KW-0812">Transmembrane</keyword>
<sequence length="156" mass="16510">MKLAKVKVEYTCGLTLVDKVTLDVTTGAISLPPRLKVLMAEMETSECAPAIVLDYRGRALPVDVAPDGALSVVHAGDPDGGVLQSLKHSLSFPTESQRQQNARYVHTLSAAALGGAVALWHSTITWDSAAIVNFASLILIAVLLWIVGFRGMNGGN</sequence>
<reference evidence="2 3" key="1">
    <citation type="submission" date="2014-03" db="EMBL/GenBank/DDBJ databases">
        <title>Draft Genome Sequences of Four Burkholderia Strains.</title>
        <authorList>
            <person name="Liu X.Y."/>
            <person name="Li C.X."/>
            <person name="Xu J.H."/>
        </authorList>
    </citation>
    <scope>NUCLEOTIDE SEQUENCE [LARGE SCALE GENOMIC DNA]</scope>
    <source>
        <strain evidence="2 3">DSM 50014</strain>
    </source>
</reference>
<gene>
    <name evidence="2" type="ORF">BG61_40915</name>
</gene>
<proteinExistence type="predicted"/>
<feature type="transmembrane region" description="Helical" evidence="1">
    <location>
        <begin position="104"/>
        <end position="124"/>
    </location>
</feature>
<keyword evidence="3" id="KW-1185">Reference proteome</keyword>
<dbReference type="EMBL" id="JFHC01000090">
    <property type="protein sequence ID" value="KDR38435.1"/>
    <property type="molecule type" value="Genomic_DNA"/>
</dbReference>
<accession>A0A069PCT7</accession>
<evidence type="ECO:0000313" key="2">
    <source>
        <dbReference type="EMBL" id="KDR38435.1"/>
    </source>
</evidence>
<feature type="transmembrane region" description="Helical" evidence="1">
    <location>
        <begin position="130"/>
        <end position="149"/>
    </location>
</feature>
<dbReference type="RefSeq" id="WP_035942674.1">
    <property type="nucleotide sequence ID" value="NZ_CADFFX010000025.1"/>
</dbReference>
<evidence type="ECO:0000256" key="1">
    <source>
        <dbReference type="SAM" id="Phobius"/>
    </source>
</evidence>
<name>A0A069PCT7_9BURK</name>
<keyword evidence="1" id="KW-0472">Membrane</keyword>